<evidence type="ECO:0000256" key="9">
    <source>
        <dbReference type="ARBA" id="ARBA00022989"/>
    </source>
</evidence>
<name>A0A1I0IZR7_9FIRM</name>
<dbReference type="InterPro" id="IPR013013">
    <property type="entry name" value="PTS_EIIC_1"/>
</dbReference>
<feature type="region of interest" description="Disordered" evidence="12">
    <location>
        <begin position="86"/>
        <end position="157"/>
    </location>
</feature>
<feature type="compositionally biased region" description="Pro residues" evidence="12">
    <location>
        <begin position="131"/>
        <end position="151"/>
    </location>
</feature>
<evidence type="ECO:0000256" key="6">
    <source>
        <dbReference type="ARBA" id="ARBA00022683"/>
    </source>
</evidence>
<protein>
    <submittedName>
        <fullName evidence="16">Phosphotransferase system IIC components, glucose/maltose/N-acetylglucosamine-specific</fullName>
    </submittedName>
</protein>
<evidence type="ECO:0000256" key="4">
    <source>
        <dbReference type="ARBA" id="ARBA00022597"/>
    </source>
</evidence>
<evidence type="ECO:0000256" key="8">
    <source>
        <dbReference type="ARBA" id="ARBA00022777"/>
    </source>
</evidence>
<evidence type="ECO:0000256" key="1">
    <source>
        <dbReference type="ARBA" id="ARBA00004651"/>
    </source>
</evidence>
<dbReference type="SUPFAM" id="SSF55604">
    <property type="entry name" value="Glucose permease domain IIB"/>
    <property type="match status" value="1"/>
</dbReference>
<sequence>MSDMDKRRVAETILNLVGGADNVKEVTHCFTRLRFVLKDERIPKDEEVSRAEGVISVVRAGGQYQVVCGTKVQGIYQELEDILREKRSGGGAPSGAAPTSSPGATPTSSSGATPTPLPGASPAPTSGASPAPTPGASPAPTPGASPTPAPGAAPASPRRPIGDLILQKVAEIFTPLIPAIAASGLIKGLLTAARLLLERYGIDLAATDTYVILNAASQVIFYFMPIFLAMTCAKAFRCNRVMAMVVGASLVYPQMDALIQNTEQATTIFGLPVLKNAWQIGSSVKVFSYTESVIPIILAILCMAVLERWLTRVIPEIVRLIAVPGLELLVILPLTLVVLGPVGIYVGNGIQYLYDTMMGFSTVLGGALVGGLWGVCVIFGAHRALLPIGLNDVAVNGRQNLLAFAGAANFAQGGAALGVCLKTGNRELRQIAASAALTASVVGVTEPAIYGCNLRLKKPMVCAVICGAVGGAVMGIGNVYGDAFANNGVLTVFTYAAYGMTRFAFYLAGIGAAFFGAAALTYLVGFEELPASDREQNGE</sequence>
<feature type="transmembrane region" description="Helical" evidence="13">
    <location>
        <begin position="401"/>
        <end position="421"/>
    </location>
</feature>
<dbReference type="GO" id="GO:0008982">
    <property type="term" value="F:protein-N(PI)-phosphohistidine-sugar phosphotransferase activity"/>
    <property type="evidence" value="ECO:0007669"/>
    <property type="project" value="InterPro"/>
</dbReference>
<gene>
    <name evidence="16" type="ORF">SAMN05216313_12531</name>
</gene>
<feature type="compositionally biased region" description="Low complexity" evidence="12">
    <location>
        <begin position="94"/>
        <end position="114"/>
    </location>
</feature>
<comment type="subcellular location">
    <subcellularLocation>
        <location evidence="1">Cell membrane</location>
        <topology evidence="1">Multi-pass membrane protein</topology>
    </subcellularLocation>
</comment>
<dbReference type="GO" id="GO:0016301">
    <property type="term" value="F:kinase activity"/>
    <property type="evidence" value="ECO:0007669"/>
    <property type="project" value="UniProtKB-KW"/>
</dbReference>
<feature type="transmembrane region" description="Helical" evidence="13">
    <location>
        <begin position="209"/>
        <end position="230"/>
    </location>
</feature>
<reference evidence="17" key="1">
    <citation type="submission" date="2016-10" db="EMBL/GenBank/DDBJ databases">
        <authorList>
            <person name="Varghese N."/>
            <person name="Submissions S."/>
        </authorList>
    </citation>
    <scope>NUCLEOTIDE SEQUENCE [LARGE SCALE GENOMIC DNA]</scope>
    <source>
        <strain evidence="17">NLAE-zl-G277</strain>
    </source>
</reference>
<feature type="domain" description="PTS EIIB type-1" evidence="14">
    <location>
        <begin position="7"/>
        <end position="89"/>
    </location>
</feature>
<dbReference type="InterPro" id="IPR003352">
    <property type="entry name" value="PTS_EIIC"/>
</dbReference>
<dbReference type="GO" id="GO:0005886">
    <property type="term" value="C:plasma membrane"/>
    <property type="evidence" value="ECO:0007669"/>
    <property type="project" value="UniProtKB-SubCell"/>
</dbReference>
<keyword evidence="9 13" id="KW-1133">Transmembrane helix</keyword>
<evidence type="ECO:0000256" key="11">
    <source>
        <dbReference type="PROSITE-ProRule" id="PRU00421"/>
    </source>
</evidence>
<feature type="domain" description="PTS EIIC type-1" evidence="15">
    <location>
        <begin position="171"/>
        <end position="536"/>
    </location>
</feature>
<keyword evidence="17" id="KW-1185">Reference proteome</keyword>
<dbReference type="InterPro" id="IPR001996">
    <property type="entry name" value="PTS_IIB_1"/>
</dbReference>
<dbReference type="InterPro" id="IPR036878">
    <property type="entry name" value="Glu_permease_IIB"/>
</dbReference>
<keyword evidence="5 16" id="KW-0808">Transferase</keyword>
<dbReference type="GO" id="GO:0090589">
    <property type="term" value="F:protein-phosphocysteine-trehalose phosphotransferase system transporter activity"/>
    <property type="evidence" value="ECO:0007669"/>
    <property type="project" value="TreeGrafter"/>
</dbReference>
<evidence type="ECO:0000256" key="13">
    <source>
        <dbReference type="SAM" id="Phobius"/>
    </source>
</evidence>
<evidence type="ECO:0000259" key="15">
    <source>
        <dbReference type="PROSITE" id="PS51103"/>
    </source>
</evidence>
<feature type="transmembrane region" description="Helical" evidence="13">
    <location>
        <begin position="460"/>
        <end position="480"/>
    </location>
</feature>
<evidence type="ECO:0000256" key="3">
    <source>
        <dbReference type="ARBA" id="ARBA00022475"/>
    </source>
</evidence>
<dbReference type="AlphaFoldDB" id="A0A1I0IZR7"/>
<keyword evidence="2" id="KW-0813">Transport</keyword>
<keyword evidence="3" id="KW-1003">Cell membrane</keyword>
<feature type="transmembrane region" description="Helical" evidence="13">
    <location>
        <begin position="326"/>
        <end position="346"/>
    </location>
</feature>
<feature type="transmembrane region" description="Helical" evidence="13">
    <location>
        <begin position="358"/>
        <end position="381"/>
    </location>
</feature>
<keyword evidence="7 13" id="KW-0812">Transmembrane</keyword>
<evidence type="ECO:0000256" key="12">
    <source>
        <dbReference type="SAM" id="MobiDB-lite"/>
    </source>
</evidence>
<dbReference type="PANTHER" id="PTHR30175:SF1">
    <property type="entry name" value="PTS SYSTEM ARBUTIN-, CELLOBIOSE-, AND SALICIN-SPECIFIC EIIBC COMPONENT-RELATED"/>
    <property type="match status" value="1"/>
</dbReference>
<keyword evidence="4" id="KW-0762">Sugar transport</keyword>
<evidence type="ECO:0000256" key="2">
    <source>
        <dbReference type="ARBA" id="ARBA00022448"/>
    </source>
</evidence>
<evidence type="ECO:0000256" key="7">
    <source>
        <dbReference type="ARBA" id="ARBA00022692"/>
    </source>
</evidence>
<dbReference type="PROSITE" id="PS51098">
    <property type="entry name" value="PTS_EIIB_TYPE_1"/>
    <property type="match status" value="1"/>
</dbReference>
<feature type="transmembrane region" description="Helical" evidence="13">
    <location>
        <begin position="503"/>
        <end position="524"/>
    </location>
</feature>
<evidence type="ECO:0000313" key="17">
    <source>
        <dbReference type="Proteomes" id="UP000198508"/>
    </source>
</evidence>
<dbReference type="Gene3D" id="3.30.1360.60">
    <property type="entry name" value="Glucose permease domain IIB"/>
    <property type="match status" value="1"/>
</dbReference>
<keyword evidence="8" id="KW-0418">Kinase</keyword>
<evidence type="ECO:0000256" key="5">
    <source>
        <dbReference type="ARBA" id="ARBA00022679"/>
    </source>
</evidence>
<feature type="active site" description="Phosphocysteine intermediate; for EIIB activity" evidence="11">
    <location>
        <position position="29"/>
    </location>
</feature>
<dbReference type="EMBL" id="FOIM01000025">
    <property type="protein sequence ID" value="SEU02864.1"/>
    <property type="molecule type" value="Genomic_DNA"/>
</dbReference>
<feature type="transmembrane region" description="Helical" evidence="13">
    <location>
        <begin position="286"/>
        <end position="306"/>
    </location>
</feature>
<dbReference type="InterPro" id="IPR018113">
    <property type="entry name" value="PTrfase_EIIB_Cys"/>
</dbReference>
<keyword evidence="6" id="KW-0598">Phosphotransferase system</keyword>
<accession>A0A1I0IZR7</accession>
<dbReference type="PROSITE" id="PS51103">
    <property type="entry name" value="PTS_EIIC_TYPE_1"/>
    <property type="match status" value="1"/>
</dbReference>
<dbReference type="Pfam" id="PF00367">
    <property type="entry name" value="PTS_EIIB"/>
    <property type="match status" value="1"/>
</dbReference>
<dbReference type="GO" id="GO:0009401">
    <property type="term" value="P:phosphoenolpyruvate-dependent sugar phosphotransferase system"/>
    <property type="evidence" value="ECO:0007669"/>
    <property type="project" value="UniProtKB-KW"/>
</dbReference>
<dbReference type="PROSITE" id="PS01035">
    <property type="entry name" value="PTS_EIIB_TYPE_1_CYS"/>
    <property type="match status" value="1"/>
</dbReference>
<keyword evidence="10 13" id="KW-0472">Membrane</keyword>
<dbReference type="Pfam" id="PF02378">
    <property type="entry name" value="PTS_EIIC"/>
    <property type="match status" value="1"/>
</dbReference>
<dbReference type="CDD" id="cd00212">
    <property type="entry name" value="PTS_IIB_glc"/>
    <property type="match status" value="1"/>
</dbReference>
<evidence type="ECO:0000313" key="16">
    <source>
        <dbReference type="EMBL" id="SEU02864.1"/>
    </source>
</evidence>
<dbReference type="InterPro" id="IPR050558">
    <property type="entry name" value="PTS_Sugar-Specific_Components"/>
</dbReference>
<evidence type="ECO:0000259" key="14">
    <source>
        <dbReference type="PROSITE" id="PS51098"/>
    </source>
</evidence>
<organism evidence="16 17">
    <name type="scientific">Enterocloster lavalensis</name>
    <dbReference type="NCBI Taxonomy" id="460384"/>
    <lineage>
        <taxon>Bacteria</taxon>
        <taxon>Bacillati</taxon>
        <taxon>Bacillota</taxon>
        <taxon>Clostridia</taxon>
        <taxon>Lachnospirales</taxon>
        <taxon>Lachnospiraceae</taxon>
        <taxon>Enterocloster</taxon>
    </lineage>
</organism>
<feature type="transmembrane region" description="Helical" evidence="13">
    <location>
        <begin position="176"/>
        <end position="197"/>
    </location>
</feature>
<dbReference type="PANTHER" id="PTHR30175">
    <property type="entry name" value="PHOSPHOTRANSFERASE SYSTEM TRANSPORT PROTEIN"/>
    <property type="match status" value="1"/>
</dbReference>
<proteinExistence type="predicted"/>
<evidence type="ECO:0000256" key="10">
    <source>
        <dbReference type="ARBA" id="ARBA00023136"/>
    </source>
</evidence>
<dbReference type="STRING" id="460384.SAMN05216313_12531"/>
<dbReference type="Proteomes" id="UP000198508">
    <property type="component" value="Unassembled WGS sequence"/>
</dbReference>
<dbReference type="GO" id="GO:0015771">
    <property type="term" value="P:trehalose transport"/>
    <property type="evidence" value="ECO:0007669"/>
    <property type="project" value="TreeGrafter"/>
</dbReference>